<dbReference type="VEuPathDB" id="TriTrypDB:ADEAN_000542800"/>
<organism evidence="1 2">
    <name type="scientific">Angomonas deanei</name>
    <dbReference type="NCBI Taxonomy" id="59799"/>
    <lineage>
        <taxon>Eukaryota</taxon>
        <taxon>Discoba</taxon>
        <taxon>Euglenozoa</taxon>
        <taxon>Kinetoplastea</taxon>
        <taxon>Metakinetoplastina</taxon>
        <taxon>Trypanosomatida</taxon>
        <taxon>Trypanosomatidae</taxon>
        <taxon>Strigomonadinae</taxon>
        <taxon>Angomonas</taxon>
    </lineage>
</organism>
<accession>A0A7G2CI78</accession>
<evidence type="ECO:0000313" key="1">
    <source>
        <dbReference type="EMBL" id="CAD2217942.1"/>
    </source>
</evidence>
<reference evidence="1 2" key="1">
    <citation type="submission" date="2020-08" db="EMBL/GenBank/DDBJ databases">
        <authorList>
            <person name="Newling K."/>
            <person name="Davey J."/>
            <person name="Forrester S."/>
        </authorList>
    </citation>
    <scope>NUCLEOTIDE SEQUENCE [LARGE SCALE GENOMIC DNA]</scope>
    <source>
        <strain evidence="2">Crithidia deanei Carvalho (ATCC PRA-265)</strain>
    </source>
</reference>
<sequence>MKKQSERLWKAAPLPPRFHTALESGDWLRALNVYQRHPYHAPPSDSYELLKSIMHSTGVGIGDVKERFSEKVRLSSILQRKAPEEVEWGVFWDALNQGDGKVISDALVGARVSTTTQQVAVAEACAILLKNAGESWEDKLVNDVPFATVTRSNLVHVALTEQRWDIAVDLLQQMRLTKSDLTTLWPLIQTLSWEKVLQIISACPKNSVPYDTALLHILSDGCSLQQLSEHLEHARVLGDVEVVAPLLSYAIEQRDWEYVRRCMDHLVDIGQVTPASRKAFDHLCQLHGPEVVCLKLSEHSVNLVDLTIEKLELLKF</sequence>
<dbReference type="EMBL" id="LR877154">
    <property type="protein sequence ID" value="CAD2217942.1"/>
    <property type="molecule type" value="Genomic_DNA"/>
</dbReference>
<proteinExistence type="predicted"/>
<dbReference type="OrthoDB" id="274824at2759"/>
<evidence type="ECO:0000313" key="2">
    <source>
        <dbReference type="Proteomes" id="UP000515908"/>
    </source>
</evidence>
<protein>
    <submittedName>
        <fullName evidence="1">Uncharacterized protein</fullName>
    </submittedName>
</protein>
<dbReference type="AlphaFoldDB" id="A0A7G2CI78"/>
<gene>
    <name evidence="1" type="ORF">ADEAN_000542800</name>
</gene>
<keyword evidence="2" id="KW-1185">Reference proteome</keyword>
<name>A0A7G2CI78_9TRYP</name>
<dbReference type="Proteomes" id="UP000515908">
    <property type="component" value="Chromosome 10"/>
</dbReference>